<dbReference type="AlphaFoldDB" id="A0AA36J2U8"/>
<evidence type="ECO:0000256" key="2">
    <source>
        <dbReference type="SAM" id="Phobius"/>
    </source>
</evidence>
<comment type="caution">
    <text evidence="4">The sequence shown here is derived from an EMBL/GenBank/DDBJ whole genome shotgun (WGS) entry which is preliminary data.</text>
</comment>
<organism evidence="4 5">
    <name type="scientific">Effrenium voratum</name>
    <dbReference type="NCBI Taxonomy" id="2562239"/>
    <lineage>
        <taxon>Eukaryota</taxon>
        <taxon>Sar</taxon>
        <taxon>Alveolata</taxon>
        <taxon>Dinophyceae</taxon>
        <taxon>Suessiales</taxon>
        <taxon>Symbiodiniaceae</taxon>
        <taxon>Effrenium</taxon>
    </lineage>
</organism>
<feature type="region of interest" description="Disordered" evidence="1">
    <location>
        <begin position="327"/>
        <end position="354"/>
    </location>
</feature>
<gene>
    <name evidence="4" type="ORF">EVOR1521_LOCUS21483</name>
</gene>
<evidence type="ECO:0000256" key="3">
    <source>
        <dbReference type="SAM" id="SignalP"/>
    </source>
</evidence>
<keyword evidence="2" id="KW-0472">Membrane</keyword>
<proteinExistence type="predicted"/>
<dbReference type="Proteomes" id="UP001178507">
    <property type="component" value="Unassembled WGS sequence"/>
</dbReference>
<sequence>MSMPWLRCTALALLSRCDIAVSVEQIDDESCPVQLLQVSQALDGPGPWEAIRDLVREAGRAESAAVLAPATVADGAAEDARKALQSAGAENFLQDLGRAEQAALAEPSRVPAKTVEAAAESAAESGKAVTLRDFVRAAARAESRAVLVPATAADAAEDAWQALQSAGAENFLRDLGRAEQAALAEPSRVPAKTVEAAAESAAESGKAATLRDFVRAAARAESRAVLVPATAADAAEDVWKALQSAGAENFLRDLGRAERAALAEPSRVPAKTVESALPGFEKPAMVQQSAQTQTGAATETICIIVGAVLLAFIVCLIFSCFKPSTSYEEEPLKGDGQAAATLQRPGRTAKQDCC</sequence>
<evidence type="ECO:0000256" key="1">
    <source>
        <dbReference type="SAM" id="MobiDB-lite"/>
    </source>
</evidence>
<keyword evidence="2" id="KW-1133">Transmembrane helix</keyword>
<protein>
    <submittedName>
        <fullName evidence="4">Uncharacterized protein</fullName>
    </submittedName>
</protein>
<evidence type="ECO:0000313" key="4">
    <source>
        <dbReference type="EMBL" id="CAJ1397471.1"/>
    </source>
</evidence>
<keyword evidence="5" id="KW-1185">Reference proteome</keyword>
<feature type="signal peptide" evidence="3">
    <location>
        <begin position="1"/>
        <end position="20"/>
    </location>
</feature>
<accession>A0AA36J2U8</accession>
<keyword evidence="3" id="KW-0732">Signal</keyword>
<dbReference type="EMBL" id="CAUJNA010003266">
    <property type="protein sequence ID" value="CAJ1397471.1"/>
    <property type="molecule type" value="Genomic_DNA"/>
</dbReference>
<keyword evidence="2" id="KW-0812">Transmembrane</keyword>
<reference evidence="4" key="1">
    <citation type="submission" date="2023-08" db="EMBL/GenBank/DDBJ databases">
        <authorList>
            <person name="Chen Y."/>
            <person name="Shah S."/>
            <person name="Dougan E. K."/>
            <person name="Thang M."/>
            <person name="Chan C."/>
        </authorList>
    </citation>
    <scope>NUCLEOTIDE SEQUENCE</scope>
</reference>
<evidence type="ECO:0000313" key="5">
    <source>
        <dbReference type="Proteomes" id="UP001178507"/>
    </source>
</evidence>
<name>A0AA36J2U8_9DINO</name>
<feature type="transmembrane region" description="Helical" evidence="2">
    <location>
        <begin position="303"/>
        <end position="321"/>
    </location>
</feature>
<feature type="chain" id="PRO_5041351352" evidence="3">
    <location>
        <begin position="21"/>
        <end position="354"/>
    </location>
</feature>